<dbReference type="Proteomes" id="UP000887565">
    <property type="component" value="Unplaced"/>
</dbReference>
<evidence type="ECO:0000313" key="1">
    <source>
        <dbReference type="Proteomes" id="UP000887565"/>
    </source>
</evidence>
<dbReference type="AlphaFoldDB" id="A0A915L806"/>
<name>A0A915L806_ROMCU</name>
<accession>A0A915L806</accession>
<organism evidence="1 2">
    <name type="scientific">Romanomermis culicivorax</name>
    <name type="common">Nematode worm</name>
    <dbReference type="NCBI Taxonomy" id="13658"/>
    <lineage>
        <taxon>Eukaryota</taxon>
        <taxon>Metazoa</taxon>
        <taxon>Ecdysozoa</taxon>
        <taxon>Nematoda</taxon>
        <taxon>Enoplea</taxon>
        <taxon>Dorylaimia</taxon>
        <taxon>Mermithida</taxon>
        <taxon>Mermithoidea</taxon>
        <taxon>Mermithidae</taxon>
        <taxon>Romanomermis</taxon>
    </lineage>
</organism>
<reference evidence="2" key="1">
    <citation type="submission" date="2022-11" db="UniProtKB">
        <authorList>
            <consortium name="WormBaseParasite"/>
        </authorList>
    </citation>
    <scope>IDENTIFICATION</scope>
</reference>
<evidence type="ECO:0000313" key="2">
    <source>
        <dbReference type="WBParaSite" id="nRc.2.0.1.t46608-RA"/>
    </source>
</evidence>
<dbReference type="WBParaSite" id="nRc.2.0.1.t46608-RA">
    <property type="protein sequence ID" value="nRc.2.0.1.t46608-RA"/>
    <property type="gene ID" value="nRc.2.0.1.g46608"/>
</dbReference>
<sequence>MSISPWHGTILSVDNSGLACLTALEFYGADINVNKRYPDLVALATSIVEKDIKNGLESKKLIDYRRTVNDCRLEYNFCKEDRSRMTNEKKFIENQINPVYPVAALFAADWNPNKHFSKLFCVAGENGLLFVYEMNV</sequence>
<protein>
    <submittedName>
        <fullName evidence="2">Uncharacterized protein</fullName>
    </submittedName>
</protein>
<proteinExistence type="predicted"/>
<keyword evidence="1" id="KW-1185">Reference proteome</keyword>